<dbReference type="PROSITE" id="PS51198">
    <property type="entry name" value="UVRD_HELICASE_ATP_BIND"/>
    <property type="match status" value="1"/>
</dbReference>
<evidence type="ECO:0000256" key="3">
    <source>
        <dbReference type="ARBA" id="ARBA00022806"/>
    </source>
</evidence>
<dbReference type="Pfam" id="PF00580">
    <property type="entry name" value="UvrD-helicase"/>
    <property type="match status" value="1"/>
</dbReference>
<reference evidence="14" key="1">
    <citation type="journal article" date="2019" name="Int. J. Syst. Evol. Microbiol.">
        <title>The Global Catalogue of Microorganisms (GCM) 10K type strain sequencing project: providing services to taxonomists for standard genome sequencing and annotation.</title>
        <authorList>
            <consortium name="The Broad Institute Genomics Platform"/>
            <consortium name="The Broad Institute Genome Sequencing Center for Infectious Disease"/>
            <person name="Wu L."/>
            <person name="Ma J."/>
        </authorList>
    </citation>
    <scope>NUCLEOTIDE SEQUENCE [LARGE SCALE GENOMIC DNA]</scope>
    <source>
        <strain evidence="14">CCUG 56108</strain>
    </source>
</reference>
<dbReference type="Gene3D" id="3.40.50.300">
    <property type="entry name" value="P-loop containing nucleotide triphosphate hydrolases"/>
    <property type="match status" value="2"/>
</dbReference>
<name>A0ABW3X486_9HYPH</name>
<evidence type="ECO:0000313" key="14">
    <source>
        <dbReference type="Proteomes" id="UP001597176"/>
    </source>
</evidence>
<dbReference type="InterPro" id="IPR014016">
    <property type="entry name" value="UvrD-like_ATP-bd"/>
</dbReference>
<keyword evidence="3 10" id="KW-0347">Helicase</keyword>
<dbReference type="EMBL" id="JBHTND010000035">
    <property type="protein sequence ID" value="MFD1303679.1"/>
    <property type="molecule type" value="Genomic_DNA"/>
</dbReference>
<dbReference type="PROSITE" id="PS51217">
    <property type="entry name" value="UVRD_HELICASE_CTER"/>
    <property type="match status" value="1"/>
</dbReference>
<evidence type="ECO:0000256" key="10">
    <source>
        <dbReference type="PROSITE-ProRule" id="PRU00560"/>
    </source>
</evidence>
<sequence length="622" mass="69364">MTLVRPQDWRPQGIASLEDRAWEALRETDQCVCVTAGAGSGKTELLAQKATYLLQTGICPAPKKVLAISFKRDAAAALSARVRLRLPRAHSYRFVSMTFDAWTKGLLDQFRRALPSPYAPDADYDISFPTRDIANAQLARIGSSLTAKQLEDLVAATKLPLEGQDLPRGSRALLEAYWQDQYEGRETTLLTFTMINRLAECMLRQHAGIRAALRATYPFVFLDEFQDTTSAQFELVGTAFCPSTTHITTVGDDKQRIMGWAGAMPNGFQTFSEAFHARRVSLLANWRSHADLVAIQHLVAAHIDPGVERAEAKRTRSVDGQVSAIWVFRNRQAEVDRLASWLATEIRSGRVEAHDIVLLVRLHADRVEAELQPAFEAEGIVLRNLARSVGEVTLQDLLTEELTTLLLPLLRASASTRAPEAWSTAVERMTALRFVHDDDVPRRVMRDVETLTISVRRFMAETSPKEALAESLVSLLVEGIGEDLIRQSTSAYQRGADYGRIRDGFVSLLGECMSASRDWQEVLDRFEGKGQVPLMTIHKSKGMEFHTVVFFGLDGQSWWSLKPMNTEEMNSFFVALTRAEQRAFFTCCAERGRPIGWVEELLGDAVPRVIGGPVDTIPRDGA</sequence>
<evidence type="ECO:0000256" key="4">
    <source>
        <dbReference type="ARBA" id="ARBA00022840"/>
    </source>
</evidence>
<dbReference type="Pfam" id="PF13361">
    <property type="entry name" value="UvrD_C"/>
    <property type="match status" value="1"/>
</dbReference>
<evidence type="ECO:0000256" key="1">
    <source>
        <dbReference type="ARBA" id="ARBA00022741"/>
    </source>
</evidence>
<comment type="catalytic activity">
    <reaction evidence="9">
        <text>ATP + H2O = ADP + phosphate + H(+)</text>
        <dbReference type="Rhea" id="RHEA:13065"/>
        <dbReference type="ChEBI" id="CHEBI:15377"/>
        <dbReference type="ChEBI" id="CHEBI:15378"/>
        <dbReference type="ChEBI" id="CHEBI:30616"/>
        <dbReference type="ChEBI" id="CHEBI:43474"/>
        <dbReference type="ChEBI" id="CHEBI:456216"/>
        <dbReference type="EC" id="5.6.2.4"/>
    </reaction>
</comment>
<dbReference type="InterPro" id="IPR027417">
    <property type="entry name" value="P-loop_NTPase"/>
</dbReference>
<organism evidence="13 14">
    <name type="scientific">Methylobacterium marchantiae</name>
    <dbReference type="NCBI Taxonomy" id="600331"/>
    <lineage>
        <taxon>Bacteria</taxon>
        <taxon>Pseudomonadati</taxon>
        <taxon>Pseudomonadota</taxon>
        <taxon>Alphaproteobacteria</taxon>
        <taxon>Hyphomicrobiales</taxon>
        <taxon>Methylobacteriaceae</taxon>
        <taxon>Methylobacterium</taxon>
    </lineage>
</organism>
<evidence type="ECO:0000256" key="2">
    <source>
        <dbReference type="ARBA" id="ARBA00022801"/>
    </source>
</evidence>
<evidence type="ECO:0000256" key="6">
    <source>
        <dbReference type="ARBA" id="ARBA00034617"/>
    </source>
</evidence>
<dbReference type="PANTHER" id="PTHR11070:SF2">
    <property type="entry name" value="ATP-DEPENDENT DNA HELICASE SRS2"/>
    <property type="match status" value="1"/>
</dbReference>
<dbReference type="PANTHER" id="PTHR11070">
    <property type="entry name" value="UVRD / RECB / PCRA DNA HELICASE FAMILY MEMBER"/>
    <property type="match status" value="1"/>
</dbReference>
<comment type="catalytic activity">
    <reaction evidence="6">
        <text>Couples ATP hydrolysis with the unwinding of duplex DNA by translocating in the 3'-5' direction.</text>
        <dbReference type="EC" id="5.6.2.4"/>
    </reaction>
</comment>
<keyword evidence="14" id="KW-1185">Reference proteome</keyword>
<dbReference type="InterPro" id="IPR000212">
    <property type="entry name" value="DNA_helicase_UvrD/REP"/>
</dbReference>
<keyword evidence="5" id="KW-0413">Isomerase</keyword>
<dbReference type="CDD" id="cd17932">
    <property type="entry name" value="DEXQc_UvrD"/>
    <property type="match status" value="1"/>
</dbReference>
<proteinExistence type="predicted"/>
<protein>
    <recommendedName>
        <fullName evidence="7">DNA 3'-5' helicase</fullName>
        <ecNumber evidence="7">5.6.2.4</ecNumber>
    </recommendedName>
    <alternativeName>
        <fullName evidence="8">DNA 3'-5' helicase II</fullName>
    </alternativeName>
</protein>
<evidence type="ECO:0000313" key="13">
    <source>
        <dbReference type="EMBL" id="MFD1303679.1"/>
    </source>
</evidence>
<dbReference type="InterPro" id="IPR014017">
    <property type="entry name" value="DNA_helicase_UvrD-like_C"/>
</dbReference>
<keyword evidence="2 10" id="KW-0378">Hydrolase</keyword>
<dbReference type="Proteomes" id="UP001597176">
    <property type="component" value="Unassembled WGS sequence"/>
</dbReference>
<feature type="binding site" evidence="10">
    <location>
        <begin position="36"/>
        <end position="43"/>
    </location>
    <ligand>
        <name>ATP</name>
        <dbReference type="ChEBI" id="CHEBI:30616"/>
    </ligand>
</feature>
<evidence type="ECO:0000256" key="7">
    <source>
        <dbReference type="ARBA" id="ARBA00034808"/>
    </source>
</evidence>
<evidence type="ECO:0000259" key="11">
    <source>
        <dbReference type="PROSITE" id="PS51198"/>
    </source>
</evidence>
<evidence type="ECO:0000256" key="9">
    <source>
        <dbReference type="ARBA" id="ARBA00048988"/>
    </source>
</evidence>
<dbReference type="RefSeq" id="WP_238209255.1">
    <property type="nucleotide sequence ID" value="NZ_JBHTND010000035.1"/>
</dbReference>
<keyword evidence="4 10" id="KW-0067">ATP-binding</keyword>
<feature type="domain" description="UvrD-like helicase ATP-binding" evidence="11">
    <location>
        <begin position="15"/>
        <end position="289"/>
    </location>
</feature>
<comment type="caution">
    <text evidence="13">The sequence shown here is derived from an EMBL/GenBank/DDBJ whole genome shotgun (WGS) entry which is preliminary data.</text>
</comment>
<evidence type="ECO:0000256" key="8">
    <source>
        <dbReference type="ARBA" id="ARBA00034923"/>
    </source>
</evidence>
<keyword evidence="1 10" id="KW-0547">Nucleotide-binding</keyword>
<evidence type="ECO:0000259" key="12">
    <source>
        <dbReference type="PROSITE" id="PS51217"/>
    </source>
</evidence>
<gene>
    <name evidence="13" type="ORF">ACFQ4G_19100</name>
</gene>
<evidence type="ECO:0000256" key="5">
    <source>
        <dbReference type="ARBA" id="ARBA00023235"/>
    </source>
</evidence>
<dbReference type="SUPFAM" id="SSF52540">
    <property type="entry name" value="P-loop containing nucleoside triphosphate hydrolases"/>
    <property type="match status" value="1"/>
</dbReference>
<dbReference type="EC" id="5.6.2.4" evidence="7"/>
<dbReference type="Gene3D" id="1.10.486.10">
    <property type="entry name" value="PCRA, domain 4"/>
    <property type="match status" value="1"/>
</dbReference>
<feature type="domain" description="UvrD-like helicase C-terminal" evidence="12">
    <location>
        <begin position="293"/>
        <end position="542"/>
    </location>
</feature>
<accession>A0ABW3X486</accession>